<dbReference type="OrthoDB" id="751607at2759"/>
<dbReference type="InterPro" id="IPR046845">
    <property type="entry name" value="ASY3-like_CC"/>
</dbReference>
<dbReference type="EMBL" id="JAAMPC010000002">
    <property type="protein sequence ID" value="KAG2326375.1"/>
    <property type="molecule type" value="Genomic_DNA"/>
</dbReference>
<dbReference type="Proteomes" id="UP000886595">
    <property type="component" value="Unassembled WGS sequence"/>
</dbReference>
<comment type="caution">
    <text evidence="3">The sequence shown here is derived from an EMBL/GenBank/DDBJ whole genome shotgun (WGS) entry which is preliminary data.</text>
</comment>
<accession>A0A8X7WC30</accession>
<feature type="domain" description="Meiosis-specific protein ASY3-like coiled-coil" evidence="2">
    <location>
        <begin position="62"/>
        <end position="185"/>
    </location>
</feature>
<feature type="compositionally biased region" description="Low complexity" evidence="1">
    <location>
        <begin position="429"/>
        <end position="440"/>
    </location>
</feature>
<dbReference type="Pfam" id="PF20435">
    <property type="entry name" value="ASY3-like"/>
    <property type="match status" value="2"/>
</dbReference>
<evidence type="ECO:0000313" key="3">
    <source>
        <dbReference type="EMBL" id="KAG2326375.1"/>
    </source>
</evidence>
<feature type="region of interest" description="Disordered" evidence="1">
    <location>
        <begin position="110"/>
        <end position="162"/>
    </location>
</feature>
<feature type="compositionally biased region" description="Gly residues" evidence="1">
    <location>
        <begin position="386"/>
        <end position="399"/>
    </location>
</feature>
<evidence type="ECO:0000313" key="4">
    <source>
        <dbReference type="Proteomes" id="UP000886595"/>
    </source>
</evidence>
<evidence type="ECO:0000259" key="2">
    <source>
        <dbReference type="Pfam" id="PF20435"/>
    </source>
</evidence>
<evidence type="ECO:0000256" key="1">
    <source>
        <dbReference type="SAM" id="MobiDB-lite"/>
    </source>
</evidence>
<proteinExistence type="predicted"/>
<feature type="domain" description="Meiosis-specific protein ASY3-like coiled-coil" evidence="2">
    <location>
        <begin position="186"/>
        <end position="261"/>
    </location>
</feature>
<feature type="region of interest" description="Disordered" evidence="1">
    <location>
        <begin position="351"/>
        <end position="446"/>
    </location>
</feature>
<gene>
    <name evidence="3" type="ORF">Bca52824_009103</name>
</gene>
<sequence length="446" mass="48902">MSETYVWKIETVVECRKVQSRADGILKEESKSQTPARSESTRTGQMSLLCCILLILSFYLHVPETSPRFSFGKLGTLENQHSFIKQGTKWSTSHQTPARDSFQNFLISSPQHSDDELIGGSNGKDMDQSPERMEEPPSAVFPQKVTSQRDGKDGPEKAKRGTTDVLRSKTWEMLGKAWPETNEEVDFLEKKGDYSFGRESSPEPNEDAYGAIEDSPALAHYKGLQARETSSEISKRGFGSAKRNLTCKGMDMSCRVLLSSTPKEQYILSKCMMKKGSQGTSYLSVIIPLRWVVYVYHLQIPGHGGPANLANSEYAQPPPPPPVLVPQDEPVNQELPLPQNQANHAVQQEQDNFGDHDNNANENGEPVRGRGLGRRRRHRAGELGGRRGGPRGGGQGGHGHQVEQDDDPPAVAPLEAGGGDDPPAVAPLAGYDDAYANAGYGHQGLR</sequence>
<name>A0A8X7WC30_BRACI</name>
<reference evidence="3 4" key="1">
    <citation type="submission" date="2020-02" db="EMBL/GenBank/DDBJ databases">
        <authorList>
            <person name="Ma Q."/>
            <person name="Huang Y."/>
            <person name="Song X."/>
            <person name="Pei D."/>
        </authorList>
    </citation>
    <scope>NUCLEOTIDE SEQUENCE [LARGE SCALE GENOMIC DNA]</scope>
    <source>
        <strain evidence="3">Sxm20200214</strain>
        <tissue evidence="3">Leaf</tissue>
    </source>
</reference>
<feature type="compositionally biased region" description="Basic and acidic residues" evidence="1">
    <location>
        <begin position="124"/>
        <end position="135"/>
    </location>
</feature>
<feature type="region of interest" description="Disordered" evidence="1">
    <location>
        <begin position="309"/>
        <end position="335"/>
    </location>
</feature>
<feature type="compositionally biased region" description="Basic and acidic residues" evidence="1">
    <location>
        <begin position="147"/>
        <end position="162"/>
    </location>
</feature>
<dbReference type="AlphaFoldDB" id="A0A8X7WC30"/>
<keyword evidence="4" id="KW-1185">Reference proteome</keyword>
<protein>
    <recommendedName>
        <fullName evidence="2">Meiosis-specific protein ASY3-like coiled-coil domain-containing protein</fullName>
    </recommendedName>
</protein>
<organism evidence="3 4">
    <name type="scientific">Brassica carinata</name>
    <name type="common">Ethiopian mustard</name>
    <name type="synonym">Abyssinian cabbage</name>
    <dbReference type="NCBI Taxonomy" id="52824"/>
    <lineage>
        <taxon>Eukaryota</taxon>
        <taxon>Viridiplantae</taxon>
        <taxon>Streptophyta</taxon>
        <taxon>Embryophyta</taxon>
        <taxon>Tracheophyta</taxon>
        <taxon>Spermatophyta</taxon>
        <taxon>Magnoliopsida</taxon>
        <taxon>eudicotyledons</taxon>
        <taxon>Gunneridae</taxon>
        <taxon>Pentapetalae</taxon>
        <taxon>rosids</taxon>
        <taxon>malvids</taxon>
        <taxon>Brassicales</taxon>
        <taxon>Brassicaceae</taxon>
        <taxon>Brassiceae</taxon>
        <taxon>Brassica</taxon>
    </lineage>
</organism>